<proteinExistence type="predicted"/>
<dbReference type="HOGENOM" id="CLU_148500_0_0_12"/>
<name>W5SFD1_9SPIR</name>
<reference evidence="1" key="1">
    <citation type="submission" date="2013-02" db="EMBL/GenBank/DDBJ databases">
        <title>Comparative genomics of Borrelia species.</title>
        <authorList>
            <person name="Schwan T.G."/>
            <person name="Raffel S.J."/>
            <person name="Porcella S.F."/>
        </authorList>
    </citation>
    <scope>NUCLEOTIDE SEQUENCE</scope>
    <source>
        <strain evidence="1">FR64b</strain>
        <plasmid evidence="1">unnamed</plasmid>
    </source>
</reference>
<keyword evidence="1" id="KW-0614">Plasmid</keyword>
<evidence type="ECO:0000313" key="1">
    <source>
        <dbReference type="EMBL" id="AHH05804.1"/>
    </source>
</evidence>
<protein>
    <submittedName>
        <fullName evidence="1">Uncharacterized protein</fullName>
    </submittedName>
</protein>
<dbReference type="EMBL" id="CP004235">
    <property type="protein sequence ID" value="AHH05804.1"/>
    <property type="molecule type" value="Genomic_DNA"/>
</dbReference>
<gene>
    <name evidence="1" type="ORF">BOM_1261</name>
</gene>
<accession>W5SFD1</accession>
<geneLocation type="plasmid" evidence="1">
    <name>unnamed</name>
</geneLocation>
<organism evidence="1">
    <name type="scientific">Borrelia miyamotoi FR64b</name>
    <dbReference type="NCBI Taxonomy" id="1292392"/>
    <lineage>
        <taxon>Bacteria</taxon>
        <taxon>Pseudomonadati</taxon>
        <taxon>Spirochaetota</taxon>
        <taxon>Spirochaetia</taxon>
        <taxon>Spirochaetales</taxon>
        <taxon>Borreliaceae</taxon>
        <taxon>Borrelia</taxon>
    </lineage>
</organism>
<sequence length="146" mass="17559">MHQWNQQELFIFIHKKLLKLLFQVDITRYLLKDMNDIETLNMWINVTSIDYLRMMCIKEDNSIDIPLSLKGQLLECLRYSKSILGLYHIDCEAYSNWLFMLLEVVYLEIFNARCVEKQKDCKFRQLLHQLDSLFIRVDTNTFVNIG</sequence>
<dbReference type="AlphaFoldDB" id="W5SFD1"/>